<gene>
    <name evidence="2" type="ORF">C7C45_11755</name>
</gene>
<feature type="signal peptide" evidence="1">
    <location>
        <begin position="1"/>
        <end position="31"/>
    </location>
</feature>
<feature type="chain" id="PRO_5016436828" description="DNRLRE domain-containing protein" evidence="1">
    <location>
        <begin position="32"/>
        <end position="638"/>
    </location>
</feature>
<dbReference type="EMBL" id="PYBV01000014">
    <property type="protein sequence ID" value="PYC71088.1"/>
    <property type="molecule type" value="Genomic_DNA"/>
</dbReference>
<evidence type="ECO:0000256" key="1">
    <source>
        <dbReference type="SAM" id="SignalP"/>
    </source>
</evidence>
<name>A0A318NP57_9ACTN</name>
<keyword evidence="1" id="KW-0732">Signal</keyword>
<organism evidence="2 3">
    <name type="scientific">Micromonospora arborensis</name>
    <dbReference type="NCBI Taxonomy" id="2116518"/>
    <lineage>
        <taxon>Bacteria</taxon>
        <taxon>Bacillati</taxon>
        <taxon>Actinomycetota</taxon>
        <taxon>Actinomycetes</taxon>
        <taxon>Micromonosporales</taxon>
        <taxon>Micromonosporaceae</taxon>
        <taxon>Micromonospora</taxon>
    </lineage>
</organism>
<evidence type="ECO:0008006" key="4">
    <source>
        <dbReference type="Google" id="ProtNLM"/>
    </source>
</evidence>
<evidence type="ECO:0000313" key="3">
    <source>
        <dbReference type="Proteomes" id="UP000248333"/>
    </source>
</evidence>
<evidence type="ECO:0000313" key="2">
    <source>
        <dbReference type="EMBL" id="PYC71088.1"/>
    </source>
</evidence>
<comment type="caution">
    <text evidence="2">The sequence shown here is derived from an EMBL/GenBank/DDBJ whole genome shotgun (WGS) entry which is preliminary data.</text>
</comment>
<proteinExistence type="predicted"/>
<dbReference type="AlphaFoldDB" id="A0A318NP57"/>
<accession>A0A318NP57</accession>
<dbReference type="RefSeq" id="WP_110563662.1">
    <property type="nucleotide sequence ID" value="NZ_JBEZDK010000007.1"/>
</dbReference>
<sequence length="638" mass="68751">MIKFRPRRAVVSALALTLGLSGLSLISTASAAVAAPHYDDPPAVQVGWTDSATPKKAYPIDSNTNIPLGTWQDDAGKSHTSRVYATYDLSAHEGKKIYGAKVFLDERSVADCSKRAVEIWRTKPVTSTPTWNRPPAPLAKLGEVLTPPQICPGAIITFDVGAAVQDAVAHRQRYITFEIRVPEQYESDASYGRRFHPYRGVQLSTQFNSVPQIDNAHLYNGGLPCTQLAPYPRIGGSASTLQAVGTDADEYDERSVKTEVAIWPKANPEARQVFTGEHGQSGRANTVNLPEGTLTDGKSYVWQARVTDGADYSPWSKKCFFTHDRTAPSAPTVTSSNYPPDTTGEWGPVGVPGIFTFSGNGNKDVAGFEYSWLGLGVHGCSASGDHGQWECHNPLDQPGAVRLQTPGGSATVTINPLRSGPQRLSVRAIDLAGNVSETVTYSTFVASGEPQVQVQSGRPEWGQEVLLKFIPAPGVTVRDYEFVLDGGEPQTRDAQEDGTAFFSFVATNPNGHRLTVRSRSDNGYVSPESRWEAYFDPGPGVKSDVYYSPDGSPVGGVGVEGTFTFSPPPGWTDTTAYRYSFNNAEATEVAADANGRATITWAPTASGFTDLTVYAVRADGTVSDYPNWYYFDVAASTA</sequence>
<dbReference type="OrthoDB" id="3439746at2"/>
<dbReference type="Proteomes" id="UP000248333">
    <property type="component" value="Unassembled WGS sequence"/>
</dbReference>
<protein>
    <recommendedName>
        <fullName evidence="4">DNRLRE domain-containing protein</fullName>
    </recommendedName>
</protein>
<keyword evidence="3" id="KW-1185">Reference proteome</keyword>
<reference evidence="2 3" key="1">
    <citation type="submission" date="2018-03" db="EMBL/GenBank/DDBJ databases">
        <title>Bioinformatic expansion and discovery of thiopeptide antibiotics.</title>
        <authorList>
            <person name="Schwalen C.J."/>
            <person name="Hudson G.A."/>
            <person name="Mitchell D.A."/>
        </authorList>
    </citation>
    <scope>NUCLEOTIDE SEQUENCE [LARGE SCALE GENOMIC DNA]</scope>
    <source>
        <strain evidence="2 3">NRRL 8041</strain>
    </source>
</reference>